<feature type="transmembrane region" description="Helical" evidence="8">
    <location>
        <begin position="119"/>
        <end position="139"/>
    </location>
</feature>
<evidence type="ECO:0000256" key="8">
    <source>
        <dbReference type="SAM" id="Phobius"/>
    </source>
</evidence>
<feature type="transmembrane region" description="Helical" evidence="8">
    <location>
        <begin position="160"/>
        <end position="184"/>
    </location>
</feature>
<keyword evidence="10" id="KW-1185">Reference proteome</keyword>
<feature type="transmembrane region" description="Helical" evidence="8">
    <location>
        <begin position="386"/>
        <end position="406"/>
    </location>
</feature>
<comment type="caution">
    <text evidence="9">The sequence shown here is derived from an EMBL/GenBank/DDBJ whole genome shotgun (WGS) entry which is preliminary data.</text>
</comment>
<evidence type="ECO:0000256" key="1">
    <source>
        <dbReference type="ARBA" id="ARBA00004651"/>
    </source>
</evidence>
<reference evidence="10" key="1">
    <citation type="journal article" date="2019" name="Int. J. Syst. Evol. Microbiol.">
        <title>The Global Catalogue of Microorganisms (GCM) 10K type strain sequencing project: providing services to taxonomists for standard genome sequencing and annotation.</title>
        <authorList>
            <consortium name="The Broad Institute Genomics Platform"/>
            <consortium name="The Broad Institute Genome Sequencing Center for Infectious Disease"/>
            <person name="Wu L."/>
            <person name="Ma J."/>
        </authorList>
    </citation>
    <scope>NUCLEOTIDE SEQUENCE [LARGE SCALE GENOMIC DNA]</scope>
    <source>
        <strain evidence="10">CGMCC 1.15277</strain>
    </source>
</reference>
<evidence type="ECO:0000256" key="6">
    <source>
        <dbReference type="ARBA" id="ARBA00023136"/>
    </source>
</evidence>
<feature type="transmembrane region" description="Helical" evidence="8">
    <location>
        <begin position="92"/>
        <end position="113"/>
    </location>
</feature>
<keyword evidence="6 8" id="KW-0472">Membrane</keyword>
<proteinExistence type="inferred from homology"/>
<feature type="transmembrane region" description="Helical" evidence="8">
    <location>
        <begin position="272"/>
        <end position="294"/>
    </location>
</feature>
<comment type="subcellular location">
    <subcellularLocation>
        <location evidence="1">Cell membrane</location>
        <topology evidence="1">Multi-pass membrane protein</topology>
    </subcellularLocation>
</comment>
<dbReference type="RefSeq" id="WP_343886254.1">
    <property type="nucleotide sequence ID" value="NZ_BAAAKI010000013.1"/>
</dbReference>
<gene>
    <name evidence="9" type="ORF">ACFP57_11420</name>
</gene>
<comment type="similarity">
    <text evidence="7">Belongs to the glycosyltransferase 87 family.</text>
</comment>
<evidence type="ECO:0000313" key="10">
    <source>
        <dbReference type="Proteomes" id="UP001596266"/>
    </source>
</evidence>
<evidence type="ECO:0000256" key="7">
    <source>
        <dbReference type="ARBA" id="ARBA00024033"/>
    </source>
</evidence>
<dbReference type="InterPro" id="IPR018584">
    <property type="entry name" value="GT87"/>
</dbReference>
<accession>A0ABW1X6R8</accession>
<evidence type="ECO:0000256" key="5">
    <source>
        <dbReference type="ARBA" id="ARBA00022989"/>
    </source>
</evidence>
<protein>
    <submittedName>
        <fullName evidence="9">Glycosyltransferase 87 family protein</fullName>
    </submittedName>
</protein>
<keyword evidence="3" id="KW-0808">Transferase</keyword>
<name>A0ABW1X6R8_9ACTN</name>
<evidence type="ECO:0000256" key="3">
    <source>
        <dbReference type="ARBA" id="ARBA00022679"/>
    </source>
</evidence>
<dbReference type="Proteomes" id="UP001596266">
    <property type="component" value="Unassembled WGS sequence"/>
</dbReference>
<feature type="transmembrane region" description="Helical" evidence="8">
    <location>
        <begin position="12"/>
        <end position="32"/>
    </location>
</feature>
<evidence type="ECO:0000256" key="4">
    <source>
        <dbReference type="ARBA" id="ARBA00022692"/>
    </source>
</evidence>
<keyword evidence="4 8" id="KW-0812">Transmembrane</keyword>
<sequence length="433" mass="47186">MSAARHPDEVDLVALGARLLHSGWVWIAAWLFSRAVMLREWGLHYDYIANDVRYYYFQLAQGDPHVVLREYPLPVLWFLDLLRFPAAEDVNLYIITFALTMALLDAGFVYWLWRSHSHVAAISWMVFGFAMGPLVWFRYDMLPGVIVGAAVLFIARRPRVSGALVAVGAGIKLWPALLVAPLLGRDQASVRRTTSFAATGLALALLALADAGAVRLVSPLSWQAERGLQIESVWATPLMWQRAFGTNPQVLVEMSRFNAYELFGPGVGGYQLAASIAMVIAVIFCVIVAVAALARTHVPAHERAQACAAIVSMMLVANKTLSPQYLIWYGAVCSAWLALSPRTHRLRAMTSCGAGLVVAAATQYVYPVAYGGLITNPVGEVGVTVVLALRNLLLTVVCLTQALWVVGDMAGGLRPAARRWGRTVESTDSIPPG</sequence>
<evidence type="ECO:0000256" key="2">
    <source>
        <dbReference type="ARBA" id="ARBA00022475"/>
    </source>
</evidence>
<feature type="transmembrane region" description="Helical" evidence="8">
    <location>
        <begin position="346"/>
        <end position="366"/>
    </location>
</feature>
<feature type="transmembrane region" description="Helical" evidence="8">
    <location>
        <begin position="196"/>
        <end position="217"/>
    </location>
</feature>
<keyword evidence="2" id="KW-1003">Cell membrane</keyword>
<evidence type="ECO:0000313" key="9">
    <source>
        <dbReference type="EMBL" id="MFC6397586.1"/>
    </source>
</evidence>
<organism evidence="9 10">
    <name type="scientific">Luteococcus sanguinis</name>
    <dbReference type="NCBI Taxonomy" id="174038"/>
    <lineage>
        <taxon>Bacteria</taxon>
        <taxon>Bacillati</taxon>
        <taxon>Actinomycetota</taxon>
        <taxon>Actinomycetes</taxon>
        <taxon>Propionibacteriales</taxon>
        <taxon>Propionibacteriaceae</taxon>
        <taxon>Luteococcus</taxon>
    </lineage>
</organism>
<dbReference type="Pfam" id="PF09594">
    <property type="entry name" value="GT87"/>
    <property type="match status" value="1"/>
</dbReference>
<dbReference type="EMBL" id="JBHSUA010000021">
    <property type="protein sequence ID" value="MFC6397586.1"/>
    <property type="molecule type" value="Genomic_DNA"/>
</dbReference>
<keyword evidence="5 8" id="KW-1133">Transmembrane helix</keyword>